<dbReference type="OrthoDB" id="8613175at2"/>
<keyword evidence="2" id="KW-1185">Reference proteome</keyword>
<accession>A0A246J7Y1</accession>
<sequence length="220" mass="25465">MDEITKEWFDASTVRVHRTSDLADWHTDEELIRLSGAPKTSKLHVRLTDDGRIELVVTNQDLLCEPMVRYISQDEGGYVFEIHNAGFVLRPQFRRLGIGVRSVAMELHEARRLDYFSKATVNAVGDWHNKDGSEGLSGYYVWARMGFNAPLPPTMREHVRLPARCRQCADMVELLSTDQGRDFWLRYGSTIDLEFSLREPSTSWVQFKRYAQERNIKVTP</sequence>
<gene>
    <name evidence="1" type="ORF">CDN99_17350</name>
</gene>
<protein>
    <submittedName>
        <fullName evidence="1">Uncharacterized protein</fullName>
    </submittedName>
</protein>
<evidence type="ECO:0000313" key="2">
    <source>
        <dbReference type="Proteomes" id="UP000197468"/>
    </source>
</evidence>
<dbReference type="AlphaFoldDB" id="A0A246J7Y1"/>
<dbReference type="RefSeq" id="WP_088386128.1">
    <property type="nucleotide sequence ID" value="NZ_NIOF01000007.1"/>
</dbReference>
<evidence type="ECO:0000313" key="1">
    <source>
        <dbReference type="EMBL" id="OWQ88605.1"/>
    </source>
</evidence>
<dbReference type="Proteomes" id="UP000197468">
    <property type="component" value="Unassembled WGS sequence"/>
</dbReference>
<reference evidence="1 2" key="1">
    <citation type="journal article" date="2008" name="Int. J. Syst. Evol. Microbiol.">
        <title>Description of Roseateles aquatilis sp. nov. and Roseateles terrae sp. nov., in the class Betaproteobacteria, and emended description of the genus Roseateles.</title>
        <authorList>
            <person name="Gomila M."/>
            <person name="Bowien B."/>
            <person name="Falsen E."/>
            <person name="Moore E.R."/>
            <person name="Lalucat J."/>
        </authorList>
    </citation>
    <scope>NUCLEOTIDE SEQUENCE [LARGE SCALE GENOMIC DNA]</scope>
    <source>
        <strain evidence="1 2">CCUG 48205</strain>
    </source>
</reference>
<name>A0A246J7Y1_9BURK</name>
<dbReference type="EMBL" id="NIOF01000007">
    <property type="protein sequence ID" value="OWQ88605.1"/>
    <property type="molecule type" value="Genomic_DNA"/>
</dbReference>
<comment type="caution">
    <text evidence="1">The sequence shown here is derived from an EMBL/GenBank/DDBJ whole genome shotgun (WGS) entry which is preliminary data.</text>
</comment>
<proteinExistence type="predicted"/>
<organism evidence="1 2">
    <name type="scientific">Roseateles aquatilis</name>
    <dbReference type="NCBI Taxonomy" id="431061"/>
    <lineage>
        <taxon>Bacteria</taxon>
        <taxon>Pseudomonadati</taxon>
        <taxon>Pseudomonadota</taxon>
        <taxon>Betaproteobacteria</taxon>
        <taxon>Burkholderiales</taxon>
        <taxon>Sphaerotilaceae</taxon>
        <taxon>Roseateles</taxon>
    </lineage>
</organism>